<dbReference type="Pfam" id="PF01734">
    <property type="entry name" value="Patatin"/>
    <property type="match status" value="1"/>
</dbReference>
<gene>
    <name evidence="3" type="ORF">OU798_02095</name>
</gene>
<sequence>MSTTKKEETFYLGFTMAGAVSAGSYTGGILDYLFEVLNKWEKAKEGKLEGINKEDVPSHNVVIDAMGGTSAGGMTTSMATLYAIKNEINPITDDEAERELGKETGNILYDSWVNLIDENDSSTIEKALTNDDIKRTGTLRSFLNSDFINEIASKAFKLDGAPTTNPVDNLPSYISKDLELLISHTMLRGIPLEVSFSNNSTLQTPPSHSSYEHFLMSHFKLNNGNPVNENNYMWLNPYNKAAANKLMKATIATGAFPIGLNYLEFDNEHFGNEYLKTMLSRLITKNMGEESPKIKNKIAWKDSVLNNYKSMSVDGGAINNEPYSEVISLLKNKRKRSTVKINGQEYQKYGMVMIDPFPDFHQKNKAYKAPKDLLGVIPLIIKTLWNQSKIKRSEMIEQFNDKAYRGVIFPMKHMVKDGESIGLYDEPLATGMMGGFSGFLDIKFRHHDFFLGRNNARNFIRAFLSLPYNDGSNGKEKIIHPVHRSWTKNQVDKFIIILNGETYLPIIPDMNMLINDVDSKAESLKYTIPDTPQIKKEDLFKLKKPLKNRINAIISILLSSSKKDNQSCWRKALKAIPKWIGRGILRLGRKWAASYGSKKAINYLYDELGKAGFIEGYNQAGSVDFEVNI</sequence>
<accession>A0A9X3J564</accession>
<dbReference type="InterPro" id="IPR002641">
    <property type="entry name" value="PNPLA_dom"/>
</dbReference>
<evidence type="ECO:0000313" key="3">
    <source>
        <dbReference type="EMBL" id="MCY1719116.1"/>
    </source>
</evidence>
<dbReference type="Gene3D" id="3.40.1090.10">
    <property type="entry name" value="Cytosolic phospholipase A2 catalytic domain"/>
    <property type="match status" value="1"/>
</dbReference>
<organism evidence="3 4">
    <name type="scientific">Draconibacterium aestuarii</name>
    <dbReference type="NCBI Taxonomy" id="2998507"/>
    <lineage>
        <taxon>Bacteria</taxon>
        <taxon>Pseudomonadati</taxon>
        <taxon>Bacteroidota</taxon>
        <taxon>Bacteroidia</taxon>
        <taxon>Marinilabiliales</taxon>
        <taxon>Prolixibacteraceae</taxon>
        <taxon>Draconibacterium</taxon>
    </lineage>
</organism>
<dbReference type="InterPro" id="IPR016035">
    <property type="entry name" value="Acyl_Trfase/lysoPLipase"/>
</dbReference>
<dbReference type="Proteomes" id="UP001145087">
    <property type="component" value="Unassembled WGS sequence"/>
</dbReference>
<dbReference type="GO" id="GO:0006629">
    <property type="term" value="P:lipid metabolic process"/>
    <property type="evidence" value="ECO:0007669"/>
    <property type="project" value="UniProtKB-KW"/>
</dbReference>
<dbReference type="AlphaFoldDB" id="A0A9X3J564"/>
<evidence type="ECO:0000313" key="4">
    <source>
        <dbReference type="Proteomes" id="UP001145087"/>
    </source>
</evidence>
<feature type="domain" description="PNPLA" evidence="2">
    <location>
        <begin position="16"/>
        <end position="325"/>
    </location>
</feature>
<dbReference type="RefSeq" id="WP_343331453.1">
    <property type="nucleotide sequence ID" value="NZ_JAPOHD010000005.1"/>
</dbReference>
<dbReference type="EMBL" id="JAPOHD010000005">
    <property type="protein sequence ID" value="MCY1719116.1"/>
    <property type="molecule type" value="Genomic_DNA"/>
</dbReference>
<evidence type="ECO:0000259" key="2">
    <source>
        <dbReference type="Pfam" id="PF01734"/>
    </source>
</evidence>
<comment type="caution">
    <text evidence="3">The sequence shown here is derived from an EMBL/GenBank/DDBJ whole genome shotgun (WGS) entry which is preliminary data.</text>
</comment>
<dbReference type="SUPFAM" id="SSF52151">
    <property type="entry name" value="FabD/lysophospholipase-like"/>
    <property type="match status" value="1"/>
</dbReference>
<reference evidence="3" key="1">
    <citation type="submission" date="2022-11" db="EMBL/GenBank/DDBJ databases">
        <title>Marilongibacter aestuarii gen. nov., sp. nov., isolated from tidal flat sediment.</title>
        <authorList>
            <person name="Jiayan W."/>
        </authorList>
    </citation>
    <scope>NUCLEOTIDE SEQUENCE</scope>
    <source>
        <strain evidence="3">Z1-6</strain>
    </source>
</reference>
<protein>
    <submittedName>
        <fullName evidence="3">Patatin-like phospholipase family protein</fullName>
    </submittedName>
</protein>
<keyword evidence="4" id="KW-1185">Reference proteome</keyword>
<proteinExistence type="predicted"/>
<evidence type="ECO:0000256" key="1">
    <source>
        <dbReference type="ARBA" id="ARBA00023098"/>
    </source>
</evidence>
<keyword evidence="1" id="KW-0443">Lipid metabolism</keyword>
<name>A0A9X3J564_9BACT</name>